<dbReference type="EMBL" id="JBBPBK010000004">
    <property type="protein sequence ID" value="KAK9286545.1"/>
    <property type="molecule type" value="Genomic_DNA"/>
</dbReference>
<proteinExistence type="predicted"/>
<reference evidence="3 4" key="1">
    <citation type="journal article" date="2024" name="Plant J.">
        <title>Genome sequences and population genomics reveal climatic adaptation and genomic divergence between two closely related sweetgum species.</title>
        <authorList>
            <person name="Xu W.Q."/>
            <person name="Ren C.Q."/>
            <person name="Zhang X.Y."/>
            <person name="Comes H.P."/>
            <person name="Liu X.H."/>
            <person name="Li Y.G."/>
            <person name="Kettle C.J."/>
            <person name="Jalonen R."/>
            <person name="Gaisberger H."/>
            <person name="Ma Y.Z."/>
            <person name="Qiu Y.X."/>
        </authorList>
    </citation>
    <scope>NUCLEOTIDE SEQUENCE [LARGE SCALE GENOMIC DNA]</scope>
    <source>
        <strain evidence="3">Hangzhou</strain>
    </source>
</reference>
<feature type="compositionally biased region" description="Basic and acidic residues" evidence="1">
    <location>
        <begin position="1"/>
        <end position="13"/>
    </location>
</feature>
<protein>
    <recommendedName>
        <fullName evidence="2">K-box domain-containing protein</fullName>
    </recommendedName>
</protein>
<feature type="compositionally biased region" description="Polar residues" evidence="1">
    <location>
        <begin position="151"/>
        <end position="162"/>
    </location>
</feature>
<dbReference type="AlphaFoldDB" id="A0AAP0RWQ6"/>
<evidence type="ECO:0000313" key="3">
    <source>
        <dbReference type="EMBL" id="KAK9286545.1"/>
    </source>
</evidence>
<gene>
    <name evidence="3" type="ORF">L1049_014944</name>
</gene>
<evidence type="ECO:0000259" key="2">
    <source>
        <dbReference type="PROSITE" id="PS51297"/>
    </source>
</evidence>
<dbReference type="PROSITE" id="PS51297">
    <property type="entry name" value="K_BOX"/>
    <property type="match status" value="1"/>
</dbReference>
<organism evidence="3 4">
    <name type="scientific">Liquidambar formosana</name>
    <name type="common">Formosan gum</name>
    <dbReference type="NCBI Taxonomy" id="63359"/>
    <lineage>
        <taxon>Eukaryota</taxon>
        <taxon>Viridiplantae</taxon>
        <taxon>Streptophyta</taxon>
        <taxon>Embryophyta</taxon>
        <taxon>Tracheophyta</taxon>
        <taxon>Spermatophyta</taxon>
        <taxon>Magnoliopsida</taxon>
        <taxon>eudicotyledons</taxon>
        <taxon>Gunneridae</taxon>
        <taxon>Pentapetalae</taxon>
        <taxon>Saxifragales</taxon>
        <taxon>Altingiaceae</taxon>
        <taxon>Liquidambar</taxon>
    </lineage>
</organism>
<dbReference type="Pfam" id="PF01486">
    <property type="entry name" value="K-box"/>
    <property type="match status" value="1"/>
</dbReference>
<dbReference type="InterPro" id="IPR002487">
    <property type="entry name" value="TF_Kbox"/>
</dbReference>
<name>A0AAP0RWQ6_LIQFO</name>
<evidence type="ECO:0000313" key="4">
    <source>
        <dbReference type="Proteomes" id="UP001415857"/>
    </source>
</evidence>
<comment type="caution">
    <text evidence="3">The sequence shown here is derived from an EMBL/GenBank/DDBJ whole genome shotgun (WGS) entry which is preliminary data.</text>
</comment>
<accession>A0AAP0RWQ6</accession>
<feature type="domain" description="K-box" evidence="2">
    <location>
        <begin position="58"/>
        <end position="149"/>
    </location>
</feature>
<dbReference type="GO" id="GO:0003700">
    <property type="term" value="F:DNA-binding transcription factor activity"/>
    <property type="evidence" value="ECO:0007669"/>
    <property type="project" value="InterPro"/>
</dbReference>
<feature type="region of interest" description="Disordered" evidence="1">
    <location>
        <begin position="141"/>
        <end position="162"/>
    </location>
</feature>
<evidence type="ECO:0000256" key="1">
    <source>
        <dbReference type="SAM" id="MobiDB-lite"/>
    </source>
</evidence>
<feature type="region of interest" description="Disordered" evidence="1">
    <location>
        <begin position="1"/>
        <end position="23"/>
    </location>
</feature>
<sequence>MHRRTCYEQEKYHPKLKAKSPKHEIEKKKVNRDMKQVIARRTLNSENHQKLDQPSLELQLEGNTHTMVSREVSDKIHELSRRMMGEELQGLSVEEIMKLEKLLEAGLSRVVETKEERLLKEISTLQEKGTQLMEGNEQLRKQMEDRPEVETNVTGQGQSSESITNICSSANLPQDYDSSDISLKLGLPFLNWI</sequence>
<dbReference type="GO" id="GO:0005634">
    <property type="term" value="C:nucleus"/>
    <property type="evidence" value="ECO:0007669"/>
    <property type="project" value="InterPro"/>
</dbReference>
<keyword evidence="4" id="KW-1185">Reference proteome</keyword>
<dbReference type="Proteomes" id="UP001415857">
    <property type="component" value="Unassembled WGS sequence"/>
</dbReference>